<name>X1DB48_9ZZZZ</name>
<evidence type="ECO:0000313" key="1">
    <source>
        <dbReference type="EMBL" id="GAH02309.1"/>
    </source>
</evidence>
<dbReference type="EMBL" id="BART01020277">
    <property type="protein sequence ID" value="GAH02309.1"/>
    <property type="molecule type" value="Genomic_DNA"/>
</dbReference>
<feature type="non-terminal residue" evidence="1">
    <location>
        <position position="1"/>
    </location>
</feature>
<proteinExistence type="predicted"/>
<reference evidence="1" key="1">
    <citation type="journal article" date="2014" name="Front. Microbiol.">
        <title>High frequency of phylogenetically diverse reductive dehalogenase-homologous genes in deep subseafloor sedimentary metagenomes.</title>
        <authorList>
            <person name="Kawai M."/>
            <person name="Futagami T."/>
            <person name="Toyoda A."/>
            <person name="Takaki Y."/>
            <person name="Nishi S."/>
            <person name="Hori S."/>
            <person name="Arai W."/>
            <person name="Tsubouchi T."/>
            <person name="Morono Y."/>
            <person name="Uchiyama I."/>
            <person name="Ito T."/>
            <person name="Fujiyama A."/>
            <person name="Inagaki F."/>
            <person name="Takami H."/>
        </authorList>
    </citation>
    <scope>NUCLEOTIDE SEQUENCE</scope>
    <source>
        <strain evidence="1">Expedition CK06-06</strain>
    </source>
</reference>
<organism evidence="1">
    <name type="scientific">marine sediment metagenome</name>
    <dbReference type="NCBI Taxonomy" id="412755"/>
    <lineage>
        <taxon>unclassified sequences</taxon>
        <taxon>metagenomes</taxon>
        <taxon>ecological metagenomes</taxon>
    </lineage>
</organism>
<dbReference type="AlphaFoldDB" id="X1DB48"/>
<sequence length="41" mass="4625">ISSDIARQKELSSLDQDPIRITITTLWNRKTLPTLELSLGT</sequence>
<protein>
    <submittedName>
        <fullName evidence="1">Uncharacterized protein</fullName>
    </submittedName>
</protein>
<gene>
    <name evidence="1" type="ORF">S01H4_37709</name>
</gene>
<comment type="caution">
    <text evidence="1">The sequence shown here is derived from an EMBL/GenBank/DDBJ whole genome shotgun (WGS) entry which is preliminary data.</text>
</comment>
<accession>X1DB48</accession>